<dbReference type="GeneID" id="25976101"/>
<evidence type="ECO:0000256" key="6">
    <source>
        <dbReference type="ARBA" id="ARBA00022729"/>
    </source>
</evidence>
<feature type="transmembrane region" description="Helical" evidence="11">
    <location>
        <begin position="379"/>
        <end position="403"/>
    </location>
</feature>
<organism evidence="15">
    <name type="scientific">Grosmannia clavigera (strain kw1407 / UAMH 11150)</name>
    <name type="common">Blue stain fungus</name>
    <name type="synonym">Graphiocladiella clavigera</name>
    <dbReference type="NCBI Taxonomy" id="655863"/>
    <lineage>
        <taxon>Eukaryota</taxon>
        <taxon>Fungi</taxon>
        <taxon>Dikarya</taxon>
        <taxon>Ascomycota</taxon>
        <taxon>Pezizomycotina</taxon>
        <taxon>Sordariomycetes</taxon>
        <taxon>Sordariomycetidae</taxon>
        <taxon>Ophiostomatales</taxon>
        <taxon>Ophiostomataceae</taxon>
        <taxon>Leptographium</taxon>
    </lineage>
</organism>
<evidence type="ECO:0000256" key="3">
    <source>
        <dbReference type="ARBA" id="ARBA00010642"/>
    </source>
</evidence>
<dbReference type="PANTHER" id="PTHR31145">
    <property type="entry name" value="INTEGRAL MEMBRANE PROTEIN (AFU_ORTHOLOGUE AFUA_7G01610)"/>
    <property type="match status" value="1"/>
</dbReference>
<dbReference type="GO" id="GO:0055085">
    <property type="term" value="P:transmembrane transport"/>
    <property type="evidence" value="ECO:0007669"/>
    <property type="project" value="TreeGrafter"/>
</dbReference>
<sequence>MSLLAPLRPRGWRRPGYGSPLLYIGLLLALFLAVSPTTAAAMGPAHETVFISGVDSKGVTRQLAVDRTPSLYTSSFGDCLGGQSLFNITKFDAAYYADNMTVLFHLDGTSSVRNESLMLVITLMASGVPIMGYAVFPLTEEQTASIPEIAMGIPDFDSYVSLQIFANSTQSLIGCFQAAMTNGNTVSLPTIIAPIVGVIVAVAIVSSFMTAAYDVSVPLMRAHYAHSLSVLLLVETLQSIFLTGALSLHWPSILVAWWSNFAWTVGLVNVTPLIDKISAFAGVTGNSSQVGGAGSTFINNGGGRLAGKVYKRDIIPALTYNTTSALSRRKYFNASDPYDYAWGGDPVRPGVPLPGMWQSFAGTLSQLGIPGASAFTLSLFWLVMASLAFPALLLGVKSLLEVLAKLHCIRQDSMAYFRTHYTRYAVQIGLRTLLLTFFPIMVMAVFQFTLSSSPKPTALAAVVFVVYIVAVSYLVLRIVLDRLRSDQMKAADNYDGPTMGAGLFARFTTTKTKGNEVVNPQQQQEQSGPFTTGKANTEDPIRVGVHQDENFVKQYGWLVARFRTSCWWFPAVYLFLQLIRACILGGGGADNNATNIDNVNVGSSGPPTAQVVALCLLDILMLALYAYWRPFEGHRNMALGVWLLCSARALVTVLCFLLLPQVKISRIGATAVGFVILVVQVLQLLAVLALVVTGVITSWLSLSRNGDDFDSEVFAGVRQRYLETLLASATGAPRPPRPETGQRHRNAERKARREADHRAASMPPSFSVIEVRRAPKIEDLDFGRPEDGAEGDPKKGKKRGQDVHHAPMMTMADGQADGDEQGDTLGDLGDMAIQKAKRRRANSGGLGGFGSSGGNNSGAAGPQIFDPSRVIARHNRSRTNSMNSLHSVHSTSSSLHRATPGVLAGSSSNSSGAADTSGPSRRPVSAALLFSDADVPSSGRMMPTTAGPIADPASGTPSLLDLTIDNITPNTIRINDQTPDARLRYLMDRLVSHLHDFSRETRLSTDEWMAAISFLVATGQICSDVRNEFILLSDILGLSLLVDSINHPKPAGCTEGSVLGPFHTHDAPTLANGASMTSDPEGEPLLALCRIVDPHGSPVPGVKVDIWETDSTGHYDVQHADRNEPSERCVMVTGPDGRFSFKGIKPVPYPIPHDGPVGKLLQRLGRHCWRPAHVHFMFEKKGWDHLITALYLRGDPYETSDAVFGVKKSLIIDLDRVDAATAAEHGVAEGSWLLKQEFVLVTEDETENLRDQNAVESLKKLGLHMKLVDHLPVPDLD</sequence>
<dbReference type="Pfam" id="PF04444">
    <property type="entry name" value="Dioxygenase_N"/>
    <property type="match status" value="1"/>
</dbReference>
<reference evidence="14 15" key="1">
    <citation type="journal article" date="2011" name="Proc. Natl. Acad. Sci. U.S.A.">
        <title>Genome and transcriptome analyses of the mountain pine beetle-fungal symbiont Grosmannia clavigera, a lodgepole pine pathogen.</title>
        <authorList>
            <person name="DiGuistini S."/>
            <person name="Wang Y."/>
            <person name="Liao N.Y."/>
            <person name="Taylor G."/>
            <person name="Tanguay P."/>
            <person name="Feau N."/>
            <person name="Henrissat B."/>
            <person name="Chan S.K."/>
            <person name="Hesse-Orce U."/>
            <person name="Alamouti S.M."/>
            <person name="Tsui C.K.M."/>
            <person name="Docking R.T."/>
            <person name="Levasseur A."/>
            <person name="Haridas S."/>
            <person name="Robertson G."/>
            <person name="Birol I."/>
            <person name="Holt R.A."/>
            <person name="Marra M.A."/>
            <person name="Hamelin R.C."/>
            <person name="Hirst M."/>
            <person name="Jones S.J.M."/>
            <person name="Bohlmann J."/>
            <person name="Breuil C."/>
        </authorList>
    </citation>
    <scope>NUCLEOTIDE SEQUENCE [LARGE SCALE GENOMIC DNA]</scope>
    <source>
        <strain evidence="15">kw1407 / UAMH 11150</strain>
    </source>
</reference>
<dbReference type="HOGENOM" id="CLU_263426_0_0_1"/>
<feature type="compositionally biased region" description="Basic and acidic residues" evidence="10">
    <location>
        <begin position="748"/>
        <end position="759"/>
    </location>
</feature>
<comment type="cofactor">
    <cofactor evidence="1">
        <name>Fe(3+)</name>
        <dbReference type="ChEBI" id="CHEBI:29034"/>
    </cofactor>
</comment>
<dbReference type="InParanoid" id="F0XGF3"/>
<feature type="region of interest" description="Disordered" evidence="10">
    <location>
        <begin position="877"/>
        <end position="922"/>
    </location>
</feature>
<feature type="region of interest" description="Disordered" evidence="10">
    <location>
        <begin position="836"/>
        <end position="864"/>
    </location>
</feature>
<feature type="region of interest" description="Disordered" evidence="10">
    <location>
        <begin position="728"/>
        <end position="804"/>
    </location>
</feature>
<evidence type="ECO:0000256" key="11">
    <source>
        <dbReference type="SAM" id="Phobius"/>
    </source>
</evidence>
<evidence type="ECO:0000256" key="5">
    <source>
        <dbReference type="ARBA" id="ARBA00022723"/>
    </source>
</evidence>
<dbReference type="RefSeq" id="XP_014172597.1">
    <property type="nucleotide sequence ID" value="XM_014317122.1"/>
</dbReference>
<comment type="subcellular location">
    <subcellularLocation>
        <location evidence="2">Membrane</location>
        <topology evidence="2">Multi-pass membrane protein</topology>
    </subcellularLocation>
</comment>
<feature type="transmembrane region" description="Helical" evidence="11">
    <location>
        <begin position="159"/>
        <end position="179"/>
    </location>
</feature>
<feature type="transmembrane region" description="Helical" evidence="11">
    <location>
        <begin position="609"/>
        <end position="627"/>
    </location>
</feature>
<keyword evidence="15" id="KW-1185">Reference proteome</keyword>
<dbReference type="InterPro" id="IPR040241">
    <property type="entry name" value="TRP_Flc/Pkd2-like"/>
</dbReference>
<dbReference type="SUPFAM" id="SSF49482">
    <property type="entry name" value="Aromatic compound dioxygenase"/>
    <property type="match status" value="1"/>
</dbReference>
<dbReference type="GO" id="GO:0008199">
    <property type="term" value="F:ferric iron binding"/>
    <property type="evidence" value="ECO:0007669"/>
    <property type="project" value="InterPro"/>
</dbReference>
<feature type="compositionally biased region" description="Basic and acidic residues" evidence="10">
    <location>
        <begin position="770"/>
        <end position="804"/>
    </location>
</feature>
<feature type="transmembrane region" description="Helical" evidence="11">
    <location>
        <begin position="191"/>
        <end position="213"/>
    </location>
</feature>
<evidence type="ECO:0000256" key="12">
    <source>
        <dbReference type="SAM" id="SignalP"/>
    </source>
</evidence>
<dbReference type="GO" id="GO:0009272">
    <property type="term" value="P:fungal-type cell wall biogenesis"/>
    <property type="evidence" value="ECO:0007669"/>
    <property type="project" value="TreeGrafter"/>
</dbReference>
<evidence type="ECO:0000256" key="10">
    <source>
        <dbReference type="SAM" id="MobiDB-lite"/>
    </source>
</evidence>
<dbReference type="InterPro" id="IPR000627">
    <property type="entry name" value="Intradiol_dOase_C"/>
</dbReference>
<dbReference type="EMBL" id="GL629769">
    <property type="protein sequence ID" value="EFX03115.1"/>
    <property type="molecule type" value="Genomic_DNA"/>
</dbReference>
<evidence type="ECO:0000256" key="4">
    <source>
        <dbReference type="ARBA" id="ARBA00022692"/>
    </source>
</evidence>
<feature type="chain" id="PRO_5003259956" evidence="12">
    <location>
        <begin position="41"/>
        <end position="1277"/>
    </location>
</feature>
<dbReference type="InterPro" id="IPR010308">
    <property type="entry name" value="TRP_C"/>
</dbReference>
<keyword evidence="4 11" id="KW-0812">Transmembrane</keyword>
<keyword evidence="6 12" id="KW-0732">Signal</keyword>
<accession>F0XGF3</accession>
<dbReference type="Pfam" id="PF00775">
    <property type="entry name" value="Dioxygenase_C"/>
    <property type="match status" value="1"/>
</dbReference>
<dbReference type="InterPro" id="IPR039390">
    <property type="entry name" value="1_2-HQD/HQD"/>
</dbReference>
<dbReference type="PANTHER" id="PTHR31145:SF7">
    <property type="entry name" value="TRP-LIKE ION CHANNEL"/>
    <property type="match status" value="1"/>
</dbReference>
<gene>
    <name evidence="14" type="ORF">CMQ_3044</name>
</gene>
<feature type="compositionally biased region" description="Low complexity" evidence="10">
    <location>
        <begin position="904"/>
        <end position="918"/>
    </location>
</feature>
<feature type="compositionally biased region" description="Gly residues" evidence="10">
    <location>
        <begin position="844"/>
        <end position="856"/>
    </location>
</feature>
<dbReference type="GO" id="GO:0018576">
    <property type="term" value="F:catechol 1,2-dioxygenase activity"/>
    <property type="evidence" value="ECO:0007669"/>
    <property type="project" value="InterPro"/>
</dbReference>
<dbReference type="InterPro" id="IPR032800">
    <property type="entry name" value="TRP_N"/>
</dbReference>
<name>F0XGF3_GROCL</name>
<keyword evidence="14" id="KW-0223">Dioxygenase</keyword>
<dbReference type="Pfam" id="PF06011">
    <property type="entry name" value="TRP"/>
    <property type="match status" value="2"/>
</dbReference>
<dbReference type="CDD" id="cd03461">
    <property type="entry name" value="1_2-HQD"/>
    <property type="match status" value="1"/>
</dbReference>
<keyword evidence="5" id="KW-0479">Metal-binding</keyword>
<evidence type="ECO:0000256" key="9">
    <source>
        <dbReference type="ARBA" id="ARBA00023136"/>
    </source>
</evidence>
<keyword evidence="14" id="KW-0560">Oxidoreductase</keyword>
<feature type="compositionally biased region" description="Low complexity" evidence="10">
    <location>
        <begin position="884"/>
        <end position="896"/>
    </location>
</feature>
<keyword evidence="8" id="KW-0408">Iron</keyword>
<evidence type="ECO:0000256" key="1">
    <source>
        <dbReference type="ARBA" id="ARBA00001965"/>
    </source>
</evidence>
<feature type="transmembrane region" description="Helical" evidence="11">
    <location>
        <begin position="639"/>
        <end position="659"/>
    </location>
</feature>
<dbReference type="GO" id="GO:0009712">
    <property type="term" value="P:catechol-containing compound metabolic process"/>
    <property type="evidence" value="ECO:0007669"/>
    <property type="project" value="InterPro"/>
</dbReference>
<evidence type="ECO:0000256" key="7">
    <source>
        <dbReference type="ARBA" id="ARBA00022989"/>
    </source>
</evidence>
<dbReference type="eggNOG" id="ENOG502QWDJ">
    <property type="taxonomic scope" value="Eukaryota"/>
</dbReference>
<keyword evidence="7 11" id="KW-1133">Transmembrane helix</keyword>
<feature type="domain" description="ML-like" evidence="13">
    <location>
        <begin position="69"/>
        <end position="187"/>
    </location>
</feature>
<dbReference type="AlphaFoldDB" id="F0XGF3"/>
<feature type="transmembrane region" description="Helical" evidence="11">
    <location>
        <begin position="458"/>
        <end position="480"/>
    </location>
</feature>
<dbReference type="GO" id="GO:0016020">
    <property type="term" value="C:membrane"/>
    <property type="evidence" value="ECO:0007669"/>
    <property type="project" value="UniProtKB-SubCell"/>
</dbReference>
<keyword evidence="9 11" id="KW-0472">Membrane</keyword>
<dbReference type="InterPro" id="IPR015889">
    <property type="entry name" value="Intradiol_dOase_core"/>
</dbReference>
<dbReference type="Gene3D" id="2.60.130.10">
    <property type="entry name" value="Aromatic compound dioxygenase"/>
    <property type="match status" value="1"/>
</dbReference>
<evidence type="ECO:0000313" key="14">
    <source>
        <dbReference type="EMBL" id="EFX03115.1"/>
    </source>
</evidence>
<dbReference type="OrthoDB" id="5238185at2759"/>
<feature type="transmembrane region" description="Helical" evidence="11">
    <location>
        <begin position="424"/>
        <end position="446"/>
    </location>
</feature>
<dbReference type="STRING" id="655863.F0XGF3"/>
<dbReference type="InterPro" id="IPR007535">
    <property type="entry name" value="Catechol_dOase_N"/>
</dbReference>
<feature type="signal peptide" evidence="12">
    <location>
        <begin position="1"/>
        <end position="40"/>
    </location>
</feature>
<feature type="transmembrane region" description="Helical" evidence="11">
    <location>
        <begin position="225"/>
        <end position="250"/>
    </location>
</feature>
<proteinExistence type="inferred from homology"/>
<dbReference type="Proteomes" id="UP000007796">
    <property type="component" value="Unassembled WGS sequence"/>
</dbReference>
<dbReference type="SMART" id="SM01320">
    <property type="entry name" value="TRP_N"/>
    <property type="match status" value="1"/>
</dbReference>
<evidence type="ECO:0000313" key="15">
    <source>
        <dbReference type="Proteomes" id="UP000007796"/>
    </source>
</evidence>
<evidence type="ECO:0000256" key="2">
    <source>
        <dbReference type="ARBA" id="ARBA00004141"/>
    </source>
</evidence>
<evidence type="ECO:0000256" key="8">
    <source>
        <dbReference type="ARBA" id="ARBA00023004"/>
    </source>
</evidence>
<feature type="transmembrane region" description="Helical" evidence="11">
    <location>
        <begin position="671"/>
        <end position="696"/>
    </location>
</feature>
<dbReference type="Pfam" id="PF14558">
    <property type="entry name" value="TRP_N"/>
    <property type="match status" value="2"/>
</dbReference>
<protein>
    <submittedName>
        <fullName evidence="14">Intradiol ring-cleavage dioxygenase</fullName>
    </submittedName>
</protein>
<evidence type="ECO:0000259" key="13">
    <source>
        <dbReference type="SMART" id="SM01320"/>
    </source>
</evidence>
<feature type="transmembrane region" description="Helical" evidence="11">
    <location>
        <begin position="117"/>
        <end position="138"/>
    </location>
</feature>
<comment type="similarity">
    <text evidence="3">Belongs to the transient receptor potential (TRP) ion channel family.</text>
</comment>